<dbReference type="CDD" id="cd00136">
    <property type="entry name" value="PDZ_canonical"/>
    <property type="match status" value="1"/>
</dbReference>
<reference evidence="4" key="1">
    <citation type="submission" date="2021-02" db="EMBL/GenBank/DDBJ databases">
        <authorList>
            <person name="Nowell W R."/>
        </authorList>
    </citation>
    <scope>NUCLEOTIDE SEQUENCE</scope>
</reference>
<dbReference type="PANTHER" id="PTHR14191:SF3">
    <property type="entry name" value="NA(+)_H(+) EXCHANGE REGULATORY COFACTOR-LIKE PROTEIN NRFL-1"/>
    <property type="match status" value="1"/>
</dbReference>
<feature type="domain" description="PDZ" evidence="3">
    <location>
        <begin position="471"/>
        <end position="540"/>
    </location>
</feature>
<feature type="domain" description="PDZ" evidence="3">
    <location>
        <begin position="135"/>
        <end position="217"/>
    </location>
</feature>
<dbReference type="AlphaFoldDB" id="A0A815MVX9"/>
<evidence type="ECO:0000256" key="2">
    <source>
        <dbReference type="SAM" id="MobiDB-lite"/>
    </source>
</evidence>
<dbReference type="OrthoDB" id="10009200at2759"/>
<feature type="region of interest" description="Disordered" evidence="2">
    <location>
        <begin position="714"/>
        <end position="792"/>
    </location>
</feature>
<evidence type="ECO:0000313" key="4">
    <source>
        <dbReference type="EMBL" id="CAF1421435.1"/>
    </source>
</evidence>
<feature type="region of interest" description="Disordered" evidence="2">
    <location>
        <begin position="451"/>
        <end position="471"/>
    </location>
</feature>
<feature type="domain" description="PDZ" evidence="3">
    <location>
        <begin position="1084"/>
        <end position="1161"/>
    </location>
</feature>
<feature type="domain" description="PDZ" evidence="3">
    <location>
        <begin position="297"/>
        <end position="371"/>
    </location>
</feature>
<evidence type="ECO:0000256" key="1">
    <source>
        <dbReference type="ARBA" id="ARBA00022737"/>
    </source>
</evidence>
<keyword evidence="1" id="KW-0677">Repeat</keyword>
<dbReference type="GO" id="GO:0016324">
    <property type="term" value="C:apical plasma membrane"/>
    <property type="evidence" value="ECO:0007669"/>
    <property type="project" value="TreeGrafter"/>
</dbReference>
<dbReference type="SMART" id="SM00228">
    <property type="entry name" value="PDZ"/>
    <property type="match status" value="8"/>
</dbReference>
<dbReference type="GO" id="GO:0043495">
    <property type="term" value="F:protein-membrane adaptor activity"/>
    <property type="evidence" value="ECO:0007669"/>
    <property type="project" value="TreeGrafter"/>
</dbReference>
<feature type="region of interest" description="Disordered" evidence="2">
    <location>
        <begin position="243"/>
        <end position="288"/>
    </location>
</feature>
<feature type="compositionally biased region" description="Low complexity" evidence="2">
    <location>
        <begin position="723"/>
        <end position="735"/>
    </location>
</feature>
<dbReference type="Proteomes" id="UP000663834">
    <property type="component" value="Unassembled WGS sequence"/>
</dbReference>
<dbReference type="Gene3D" id="2.30.42.10">
    <property type="match status" value="8"/>
</dbReference>
<dbReference type="InterPro" id="IPR036034">
    <property type="entry name" value="PDZ_sf"/>
</dbReference>
<dbReference type="InterPro" id="IPR001478">
    <property type="entry name" value="PDZ"/>
</dbReference>
<organism evidence="4 5">
    <name type="scientific">Rotaria magnacalcarata</name>
    <dbReference type="NCBI Taxonomy" id="392030"/>
    <lineage>
        <taxon>Eukaryota</taxon>
        <taxon>Metazoa</taxon>
        <taxon>Spiralia</taxon>
        <taxon>Gnathifera</taxon>
        <taxon>Rotifera</taxon>
        <taxon>Eurotatoria</taxon>
        <taxon>Bdelloidea</taxon>
        <taxon>Philodinida</taxon>
        <taxon>Philodinidae</taxon>
        <taxon>Rotaria</taxon>
    </lineage>
</organism>
<dbReference type="PANTHER" id="PTHR14191">
    <property type="entry name" value="PDZ DOMAIN CONTAINING PROTEIN"/>
    <property type="match status" value="1"/>
</dbReference>
<proteinExistence type="predicted"/>
<sequence length="1201" mass="135727">MKSNTESNIRLCRLRTWPDYKGLGFNLDRASKSPVVIQNVESNSPAAAGGLRMRDVILRVNNQDVSGSVIEEVTAAIRKTRDTGDYVELHVIDEIGYEKLSELKRPFDLKNVEECNTPPTMSDEYKKFPKNTPRTCQIHMTSEDESFGFSIFGGEGRMGAYIQYILPNSPASRTELRINDRILEIDDKFVDEDSKDSIDKKLSKAKLEVKLYVVDTHTYKYFKDHDIPLESKKFKKSQFAKDQRKSVISSSRKSSEDDSSDDSNPVEPNSQTKYRQNTSNTKGAFGPQANHKDDIRLCTIYRADEADRFGFSYHADEDNDCYKVKITPGRDQGPSNAELAGVKEDDCLIEINGEPVEDLENAQMKELVTKTVYPKPLKLLVADVKTYKYYQKNNEPIRRNLPSVKEVPPNRPGRSSSNKNSNLSKVVPKLMQSFQQPPPQESPRLGVLNLLTSNPMQPKRPGSNSRLNQRSYKLQPIKDSSGYGFSVKPLGNNIKGHKISQITPGSPADNEDLPIGCCILSVNGHNVQDMDKNEFKQFLRTELAKGQESDKPLSLEVIDEDLYINQQSLRMPDRQTPSYSQSSSEFTVPPGKEAYPEMRLCIIRAWPRYKQLGFDIVPLPQASLRREGCKIQKLDVDSPAARTHIHNGDYIIEVNGDNIEAEDYQHVDELIHERYRRDQRIKLLVIDTDGYQWYKNRKYPIDPKSKTANIVQYQTPDPPRVVDMSSDSDSAGKSSPNKHANAPSTGNQNASTTDRVNNGLQTKTNQSSQKPSSILQSNRDKNASPRYTDDNLSLGSIDIVSQNHLLRICRLSTTPGQKFGFDLSPNDDRHIISNVVKNSPAARSNLNENDRLIQIDDVNVTDQSQKVVMDLIQNASRSGKLRLLIAPSKATVLPKSTTQLTFASTDNDHHASTTLHPIYSKAQRASIRAYHSLSYIPSGYIRCDHLHNTNHFTYEIPRPKKPWPRECVVLRDASSSRCGFRVTKRENYDTPIIVDVNPNSPAQRSGLNKGDHIIYVESRNVQQSTFQNIVDLIKRTFDENGQLTLVVLTGPAYHELKRRGGYLEMKPFSFQSTETENMKPRLCKLKLSVDDYDFGFTLKRSGVLFVQSVEPNSLADLYNIKEDDVVLELNGHDIKALSMNKISEMIESSKQTRELEILVIDPAGYEFSITHAIPINSHLPFVEIKAEPGSKDRAENDPVYL</sequence>
<feature type="compositionally biased region" description="Polar residues" evidence="2">
    <location>
        <begin position="742"/>
        <end position="777"/>
    </location>
</feature>
<feature type="compositionally biased region" description="Polar residues" evidence="2">
    <location>
        <begin position="271"/>
        <end position="282"/>
    </location>
</feature>
<dbReference type="Pfam" id="PF00595">
    <property type="entry name" value="PDZ"/>
    <property type="match status" value="7"/>
</dbReference>
<name>A0A815MVX9_9BILA</name>
<evidence type="ECO:0000259" key="3">
    <source>
        <dbReference type="PROSITE" id="PS50106"/>
    </source>
</evidence>
<gene>
    <name evidence="4" type="ORF">KQP761_LOCUS10594</name>
</gene>
<dbReference type="EMBL" id="CAJNOW010004553">
    <property type="protein sequence ID" value="CAF1421435.1"/>
    <property type="molecule type" value="Genomic_DNA"/>
</dbReference>
<accession>A0A815MVX9</accession>
<feature type="domain" description="PDZ" evidence="3">
    <location>
        <begin position="967"/>
        <end position="1036"/>
    </location>
</feature>
<dbReference type="InterPro" id="IPR051067">
    <property type="entry name" value="NHER"/>
</dbReference>
<feature type="region of interest" description="Disordered" evidence="2">
    <location>
        <begin position="399"/>
        <end position="422"/>
    </location>
</feature>
<feature type="compositionally biased region" description="Basic and acidic residues" evidence="2">
    <location>
        <begin position="778"/>
        <end position="789"/>
    </location>
</feature>
<protein>
    <recommendedName>
        <fullName evidence="3">PDZ domain-containing protein</fullName>
    </recommendedName>
</protein>
<evidence type="ECO:0000313" key="5">
    <source>
        <dbReference type="Proteomes" id="UP000663834"/>
    </source>
</evidence>
<dbReference type="PROSITE" id="PS50106">
    <property type="entry name" value="PDZ"/>
    <property type="match status" value="8"/>
</dbReference>
<dbReference type="SUPFAM" id="SSF50156">
    <property type="entry name" value="PDZ domain-like"/>
    <property type="match status" value="8"/>
</dbReference>
<feature type="domain" description="PDZ" evidence="3">
    <location>
        <begin position="805"/>
        <end position="887"/>
    </location>
</feature>
<dbReference type="GO" id="GO:0072659">
    <property type="term" value="P:protein localization to plasma membrane"/>
    <property type="evidence" value="ECO:0007669"/>
    <property type="project" value="TreeGrafter"/>
</dbReference>
<feature type="domain" description="PDZ" evidence="3">
    <location>
        <begin position="8"/>
        <end position="80"/>
    </location>
</feature>
<feature type="domain" description="PDZ" evidence="3">
    <location>
        <begin position="612"/>
        <end position="673"/>
    </location>
</feature>
<comment type="caution">
    <text evidence="4">The sequence shown here is derived from an EMBL/GenBank/DDBJ whole genome shotgun (WGS) entry which is preliminary data.</text>
</comment>